<reference evidence="2" key="1">
    <citation type="submission" date="2023-06" db="EMBL/GenBank/DDBJ databases">
        <authorList>
            <consortium name="Lawrence Berkeley National Laboratory"/>
            <person name="Ahrendt S."/>
            <person name="Sahu N."/>
            <person name="Indic B."/>
            <person name="Wong-Bajracharya J."/>
            <person name="Merenyi Z."/>
            <person name="Ke H.-M."/>
            <person name="Monk M."/>
            <person name="Kocsube S."/>
            <person name="Drula E."/>
            <person name="Lipzen A."/>
            <person name="Balint B."/>
            <person name="Henrissat B."/>
            <person name="Andreopoulos B."/>
            <person name="Martin F.M."/>
            <person name="Harder C.B."/>
            <person name="Rigling D."/>
            <person name="Ford K.L."/>
            <person name="Foster G.D."/>
            <person name="Pangilinan J."/>
            <person name="Papanicolaou A."/>
            <person name="Barry K."/>
            <person name="LaButti K."/>
            <person name="Viragh M."/>
            <person name="Koriabine M."/>
            <person name="Yan M."/>
            <person name="Riley R."/>
            <person name="Champramary S."/>
            <person name="Plett K.L."/>
            <person name="Tsai I.J."/>
            <person name="Slot J."/>
            <person name="Sipos G."/>
            <person name="Plett J."/>
            <person name="Nagy L.G."/>
            <person name="Grigoriev I.V."/>
        </authorList>
    </citation>
    <scope>NUCLEOTIDE SEQUENCE</scope>
    <source>
        <strain evidence="2">HWK02</strain>
    </source>
</reference>
<name>A0AA39UNL4_9AGAR</name>
<gene>
    <name evidence="2" type="ORF">EDD18DRAFT_1354249</name>
</gene>
<dbReference type="EMBL" id="JAUEPU010000017">
    <property type="protein sequence ID" value="KAK0495748.1"/>
    <property type="molecule type" value="Genomic_DNA"/>
</dbReference>
<organism evidence="2 3">
    <name type="scientific">Armillaria luteobubalina</name>
    <dbReference type="NCBI Taxonomy" id="153913"/>
    <lineage>
        <taxon>Eukaryota</taxon>
        <taxon>Fungi</taxon>
        <taxon>Dikarya</taxon>
        <taxon>Basidiomycota</taxon>
        <taxon>Agaricomycotina</taxon>
        <taxon>Agaricomycetes</taxon>
        <taxon>Agaricomycetidae</taxon>
        <taxon>Agaricales</taxon>
        <taxon>Marasmiineae</taxon>
        <taxon>Physalacriaceae</taxon>
        <taxon>Armillaria</taxon>
    </lineage>
</organism>
<evidence type="ECO:0000313" key="3">
    <source>
        <dbReference type="Proteomes" id="UP001175228"/>
    </source>
</evidence>
<evidence type="ECO:0000256" key="1">
    <source>
        <dbReference type="SAM" id="MobiDB-lite"/>
    </source>
</evidence>
<protein>
    <submittedName>
        <fullName evidence="2">Uncharacterized protein</fullName>
    </submittedName>
</protein>
<sequence>MAAAVAARMLAEAMRGTRHSARLPPHVPFTHYETSPRKLFNVRKKRKGQGKKPKKPIKVAPDDDDYLDFPFSSVASRSDCSLLVNEDPDNATVAQAILSTAFTQPTRDPDRSRRILQNNLAGVEAMQKHDLLFKEAWRLNPYDRRLSRNNLGQDIDKGKTKNLRIPMKPKSRRRVRARSQSVIAMQLGMLGPHFPPTPVSSRQDMPDLTAGPPTRENTPAPSLMSGPLMPPGWKAPTPVPTRQNTPHFEDSPVAGPSRHPGALEWKELTPVPTRPNTPQFDPGASAPLGSQANPFRLDMIEEEPMDVDMEFDPSK</sequence>
<evidence type="ECO:0000313" key="2">
    <source>
        <dbReference type="EMBL" id="KAK0495748.1"/>
    </source>
</evidence>
<dbReference type="Proteomes" id="UP001175228">
    <property type="component" value="Unassembled WGS sequence"/>
</dbReference>
<keyword evidence="3" id="KW-1185">Reference proteome</keyword>
<feature type="region of interest" description="Disordered" evidence="1">
    <location>
        <begin position="189"/>
        <end position="293"/>
    </location>
</feature>
<proteinExistence type="predicted"/>
<accession>A0AA39UNL4</accession>
<dbReference type="AlphaFoldDB" id="A0AA39UNL4"/>
<comment type="caution">
    <text evidence="2">The sequence shown here is derived from an EMBL/GenBank/DDBJ whole genome shotgun (WGS) entry which is preliminary data.</text>
</comment>